<dbReference type="EMBL" id="CP003539">
    <property type="protein sequence ID" value="AFX98567.1"/>
    <property type="molecule type" value="Genomic_DNA"/>
</dbReference>
<evidence type="ECO:0000313" key="2">
    <source>
        <dbReference type="Proteomes" id="UP000010077"/>
    </source>
</evidence>
<sequence length="45" mass="5101">MYTTFTTNTLCCFTHKVSVANDRILIILDPINLLRLLPHIIGCIV</sequence>
<accession>K7YM42</accession>
<gene>
    <name evidence="1" type="ORF">A1OE_372</name>
</gene>
<proteinExistence type="predicted"/>
<dbReference type="HOGENOM" id="CLU_3197386_0_0_5"/>
<dbReference type="KEGG" id="thal:A1OE_372"/>
<dbReference type="Proteomes" id="UP000010077">
    <property type="component" value="Chromosome"/>
</dbReference>
<protein>
    <submittedName>
        <fullName evidence="1">Uncharacterized protein</fullName>
    </submittedName>
</protein>
<keyword evidence="2" id="KW-1185">Reference proteome</keyword>
<reference evidence="1 2" key="1">
    <citation type="journal article" date="2012" name="Proc. Natl. Acad. Sci. U.S.A.">
        <title>Genome streamlining and chemical defense in a coral reef symbiosis.</title>
        <authorList>
            <person name="Kwan J.C."/>
            <person name="Donia M.S."/>
            <person name="Han A.W."/>
            <person name="Hirose E."/>
            <person name="Haygood M.G."/>
            <person name="Schmidt E.W."/>
        </authorList>
    </citation>
    <scope>NUCLEOTIDE SEQUENCE [LARGE SCALE GENOMIC DNA]</scope>
    <source>
        <strain evidence="1 2">L2</strain>
    </source>
</reference>
<organism evidence="1 2">
    <name type="scientific">Candidatus Endolissoclinum faulkneri L2</name>
    <dbReference type="NCBI Taxonomy" id="1193729"/>
    <lineage>
        <taxon>Bacteria</taxon>
        <taxon>Pseudomonadati</taxon>
        <taxon>Pseudomonadota</taxon>
        <taxon>Alphaproteobacteria</taxon>
        <taxon>Rhodospirillales</taxon>
        <taxon>Rhodospirillaceae</taxon>
        <taxon>Candidatus Endolissoclinum</taxon>
    </lineage>
</organism>
<evidence type="ECO:0000313" key="1">
    <source>
        <dbReference type="EMBL" id="AFX98567.1"/>
    </source>
</evidence>
<dbReference type="AlphaFoldDB" id="K7YM42"/>
<name>K7YM42_9PROT</name>